<dbReference type="RefSeq" id="XP_009017530.1">
    <property type="nucleotide sequence ID" value="XM_009019282.1"/>
</dbReference>
<proteinExistence type="predicted"/>
<dbReference type="EMBL" id="KB096502">
    <property type="protein sequence ID" value="ESO04261.1"/>
    <property type="molecule type" value="Genomic_DNA"/>
</dbReference>
<dbReference type="SUPFAM" id="SSF56219">
    <property type="entry name" value="DNase I-like"/>
    <property type="match status" value="1"/>
</dbReference>
<dbReference type="InterPro" id="IPR005135">
    <property type="entry name" value="Endo/exonuclease/phosphatase"/>
</dbReference>
<feature type="signal peptide" evidence="2">
    <location>
        <begin position="1"/>
        <end position="20"/>
    </location>
</feature>
<dbReference type="PANTHER" id="PTHR47510">
    <property type="entry name" value="REVERSE TRANSCRIPTASE DOMAIN-CONTAINING PROTEIN"/>
    <property type="match status" value="1"/>
</dbReference>
<feature type="transmembrane region" description="Helical" evidence="1">
    <location>
        <begin position="361"/>
        <end position="382"/>
    </location>
</feature>
<dbReference type="EMBL" id="AMQM01004295">
    <property type="status" value="NOT_ANNOTATED_CDS"/>
    <property type="molecule type" value="Genomic_DNA"/>
</dbReference>
<dbReference type="InterPro" id="IPR036691">
    <property type="entry name" value="Endo/exonu/phosph_ase_sf"/>
</dbReference>
<sequence>MALLIPFLLLCLAMLNSSNSNSFTKDMKSMVNKIATGKYGQDLSLTHIDDDALFYNGYGNTSLYVDGKLVKTPLMNMQEFFEEVVMDEFPQVIAVEVISTTHIDPMLSVWSTSGSFDTNERWKCSNEPTNGWNQIEFDSSEMPQAIVKFRNTMDDERFINAFIMKLPCGGPETALWIGDEDEESGAIYCRLDDFELAMDQYTLNYEFETTVIMSLEFTQVTIDGQMLRILNSDKHNLDNNFFCANYANASNTGTVLAVVSTRMPMFENQGMALAVWSSDGRYSTFKGLCISITFLPDHSLLYRLEMLGRVPGGSSIIIISMILTLRYIFGIPNGTVWIGIGPTESSTLYCRMVVKTQWFGTLWIILAVVLFFLVLIGVIISWCPKVKFNYTREQNNSTTGTAIQQSSVPVPSPACRSLLYCFKNATNTMVNTTANNHTGSVVTRDNKDRIAALGTKSYKEKFVTESERGEMKIKFTVGFWNVRSLRQAGTYAMLKKSLRGLDMMWLVCLKLDVEVENWRKENCYGQAQKPSIFMELMYARFKGYPRDIIVIVAYAPTTNHLYDEVETFYKQLKQTMTTLPKKDVKIIVVDWNAKIGSDNIEFEEVMISTTTSTSIPSTSIATAIYNNLQQSTTTSTSTSTPPAHLSCTNSSSAIPVVVSSTRKRCNHPNRRLSPNHPNLINIKFTPTYNPAKIILCHLPPTIYILNVFSIVKPHAIEHLRCDVYHLHPDIIIITESWLKPDHPDGLIGIDGYTPFRKDRPGRRRGGGVVIYLKSSISSQIHIVPPNAVNDTLETLCLKCIIDSEPYIICAIYHPPNHPSYEVSTMMCYIDELSNTALGSDSKLIIGGDFNQLDHHSILQTGLHPIFWCPTHQGLNLDRIYGINGNLDITFTYRSHVSTHYLEKNHLISPTSSFTEYCLLSISQQHQLQ</sequence>
<reference evidence="6" key="1">
    <citation type="submission" date="2012-12" db="EMBL/GenBank/DDBJ databases">
        <authorList>
            <person name="Hellsten U."/>
            <person name="Grimwood J."/>
            <person name="Chapman J.A."/>
            <person name="Shapiro H."/>
            <person name="Aerts A."/>
            <person name="Otillar R.P."/>
            <person name="Terry A.Y."/>
            <person name="Boore J.L."/>
            <person name="Simakov O."/>
            <person name="Marletaz F."/>
            <person name="Cho S.-J."/>
            <person name="Edsinger-Gonzales E."/>
            <person name="Havlak P."/>
            <person name="Kuo D.-H."/>
            <person name="Larsson T."/>
            <person name="Lv J."/>
            <person name="Arendt D."/>
            <person name="Savage R."/>
            <person name="Osoegawa K."/>
            <person name="de Jong P."/>
            <person name="Lindberg D.R."/>
            <person name="Seaver E.C."/>
            <person name="Weisblat D.A."/>
            <person name="Putnam N.H."/>
            <person name="Grigoriev I.V."/>
            <person name="Rokhsar D.S."/>
        </authorList>
    </citation>
    <scope>NUCLEOTIDE SEQUENCE</scope>
</reference>
<dbReference type="EMBL" id="AMQM01004296">
    <property type="status" value="NOT_ANNOTATED_CDS"/>
    <property type="molecule type" value="Genomic_DNA"/>
</dbReference>
<protein>
    <recommendedName>
        <fullName evidence="3">Endonuclease/exonuclease/phosphatase domain-containing protein</fullName>
    </recommendedName>
</protein>
<dbReference type="KEGG" id="hro:HELRODRAFT_172618"/>
<evidence type="ECO:0000313" key="6">
    <source>
        <dbReference type="Proteomes" id="UP000015101"/>
    </source>
</evidence>
<reference evidence="4 6" key="2">
    <citation type="journal article" date="2013" name="Nature">
        <title>Insights into bilaterian evolution from three spiralian genomes.</title>
        <authorList>
            <person name="Simakov O."/>
            <person name="Marletaz F."/>
            <person name="Cho S.J."/>
            <person name="Edsinger-Gonzales E."/>
            <person name="Havlak P."/>
            <person name="Hellsten U."/>
            <person name="Kuo D.H."/>
            <person name="Larsson T."/>
            <person name="Lv J."/>
            <person name="Arendt D."/>
            <person name="Savage R."/>
            <person name="Osoegawa K."/>
            <person name="de Jong P."/>
            <person name="Grimwood J."/>
            <person name="Chapman J.A."/>
            <person name="Shapiro H."/>
            <person name="Aerts A."/>
            <person name="Otillar R.P."/>
            <person name="Terry A.Y."/>
            <person name="Boore J.L."/>
            <person name="Grigoriev I.V."/>
            <person name="Lindberg D.R."/>
            <person name="Seaver E.C."/>
            <person name="Weisblat D.A."/>
            <person name="Putnam N.H."/>
            <person name="Rokhsar D.S."/>
        </authorList>
    </citation>
    <scope>NUCLEOTIDE SEQUENCE</scope>
</reference>
<dbReference type="Pfam" id="PF03372">
    <property type="entry name" value="Exo_endo_phos"/>
    <property type="match status" value="1"/>
</dbReference>
<feature type="transmembrane region" description="Helical" evidence="1">
    <location>
        <begin position="316"/>
        <end position="340"/>
    </location>
</feature>
<dbReference type="PANTHER" id="PTHR47510:SF3">
    <property type="entry name" value="ENDO_EXONUCLEASE_PHOSPHATASE DOMAIN-CONTAINING PROTEIN"/>
    <property type="match status" value="1"/>
</dbReference>
<feature type="domain" description="Endonuclease/exonuclease/phosphatase" evidence="3">
    <location>
        <begin position="726"/>
        <end position="879"/>
    </location>
</feature>
<dbReference type="Proteomes" id="UP000015101">
    <property type="component" value="Unassembled WGS sequence"/>
</dbReference>
<evidence type="ECO:0000259" key="3">
    <source>
        <dbReference type="Pfam" id="PF03372"/>
    </source>
</evidence>
<reference evidence="5" key="3">
    <citation type="submission" date="2015-06" db="UniProtKB">
        <authorList>
            <consortium name="EnsemblMetazoa"/>
        </authorList>
    </citation>
    <scope>IDENTIFICATION</scope>
</reference>
<dbReference type="GeneID" id="20204129"/>
<dbReference type="InParanoid" id="T1F5N0"/>
<keyword evidence="1" id="KW-0472">Membrane</keyword>
<name>T1F5N0_HELRO</name>
<dbReference type="AlphaFoldDB" id="T1F5N0"/>
<gene>
    <name evidence="5" type="primary">20204129</name>
    <name evidence="4" type="ORF">HELRODRAFT_172618</name>
</gene>
<keyword evidence="1" id="KW-1133">Transmembrane helix</keyword>
<accession>T1F5N0</accession>
<dbReference type="eggNOG" id="ENOG502S72P">
    <property type="taxonomic scope" value="Eukaryota"/>
</dbReference>
<dbReference type="OrthoDB" id="6107840at2759"/>
<evidence type="ECO:0000313" key="5">
    <source>
        <dbReference type="EnsemblMetazoa" id="HelroP172618"/>
    </source>
</evidence>
<organism evidence="5 6">
    <name type="scientific">Helobdella robusta</name>
    <name type="common">Californian leech</name>
    <dbReference type="NCBI Taxonomy" id="6412"/>
    <lineage>
        <taxon>Eukaryota</taxon>
        <taxon>Metazoa</taxon>
        <taxon>Spiralia</taxon>
        <taxon>Lophotrochozoa</taxon>
        <taxon>Annelida</taxon>
        <taxon>Clitellata</taxon>
        <taxon>Hirudinea</taxon>
        <taxon>Rhynchobdellida</taxon>
        <taxon>Glossiphoniidae</taxon>
        <taxon>Helobdella</taxon>
    </lineage>
</organism>
<dbReference type="GO" id="GO:0003824">
    <property type="term" value="F:catalytic activity"/>
    <property type="evidence" value="ECO:0007669"/>
    <property type="project" value="InterPro"/>
</dbReference>
<dbReference type="CTD" id="20204129"/>
<evidence type="ECO:0000313" key="4">
    <source>
        <dbReference type="EMBL" id="ESO04261.1"/>
    </source>
</evidence>
<dbReference type="HOGENOM" id="CLU_315047_0_0_1"/>
<feature type="chain" id="PRO_5010980288" description="Endonuclease/exonuclease/phosphatase domain-containing protein" evidence="2">
    <location>
        <begin position="21"/>
        <end position="928"/>
    </location>
</feature>
<evidence type="ECO:0000256" key="2">
    <source>
        <dbReference type="SAM" id="SignalP"/>
    </source>
</evidence>
<evidence type="ECO:0000256" key="1">
    <source>
        <dbReference type="SAM" id="Phobius"/>
    </source>
</evidence>
<dbReference type="EnsemblMetazoa" id="HelroT172618">
    <property type="protein sequence ID" value="HelroP172618"/>
    <property type="gene ID" value="HelroG172618"/>
</dbReference>
<keyword evidence="2" id="KW-0732">Signal</keyword>
<keyword evidence="1" id="KW-0812">Transmembrane</keyword>
<keyword evidence="6" id="KW-1185">Reference proteome</keyword>
<dbReference type="Gene3D" id="3.60.10.10">
    <property type="entry name" value="Endonuclease/exonuclease/phosphatase"/>
    <property type="match status" value="2"/>
</dbReference>